<feature type="region of interest" description="Disordered" evidence="1">
    <location>
        <begin position="139"/>
        <end position="223"/>
    </location>
</feature>
<dbReference type="GO" id="GO:0005886">
    <property type="term" value="C:plasma membrane"/>
    <property type="evidence" value="ECO:0007669"/>
    <property type="project" value="TreeGrafter"/>
</dbReference>
<dbReference type="InterPro" id="IPR052894">
    <property type="entry name" value="AsmA-related"/>
</dbReference>
<name>A0A154L4V0_9PROT</name>
<dbReference type="EMBL" id="LPVY01000013">
    <property type="protein sequence ID" value="KZB64132.1"/>
    <property type="molecule type" value="Genomic_DNA"/>
</dbReference>
<evidence type="ECO:0000313" key="3">
    <source>
        <dbReference type="EMBL" id="KZB64132.1"/>
    </source>
</evidence>
<reference evidence="3 4" key="1">
    <citation type="submission" date="2015-12" db="EMBL/GenBank/DDBJ databases">
        <title>Genome sequence of Thalassospira lucentensis MCCC 1A02072.</title>
        <authorList>
            <person name="Lu L."/>
            <person name="Lai Q."/>
            <person name="Shao Z."/>
            <person name="Qian P."/>
        </authorList>
    </citation>
    <scope>NUCLEOTIDE SEQUENCE [LARGE SCALE GENOMIC DNA]</scope>
    <source>
        <strain evidence="3 4">MCCC 1A02072</strain>
    </source>
</reference>
<dbReference type="Pfam" id="PF13116">
    <property type="entry name" value="YhdP"/>
    <property type="match status" value="2"/>
</dbReference>
<sequence length="1191" mass="126724">MRRIKIFTGWCGLFLAAVILFVGVFAGVLVWRIAQGPVSLHRLVPYVVAELNESSGDTKFEVGDMVLFWRGWEERFDIRLQDVSVRDGAGSEMLHVPEADVVFSSKALFDGVLALRELNLIAPKLRLVRHANGQIDIGYNPEGQAEAETPPQSLPVPDFKTDPKKEPEPETAPEPAQNNPGAPASGDASGNNAEQPGVNMPLPSPSEGTGTEPDQSLSDAQRGIRDGSAAMREIVAILSGEMADFPAAAYFESFGVSGADLQVWDEALDLVWAAPSADIRLSRKPMGIHAEATMKVNAGLVSTDVNVTAEYDSRVEEIDMVADIGEVIPSNLTSISDTFIDLAGVDVPVSGRLTAKLGADGSVIELGTDLDFGVGRVDLPAPMVAAYHVTGGKVGLSFVPGRLSFDDVRIEAGETAAVLKGQAINPLGQWAIDITATATDVRTNDLPQLWPETVGDNARTWVVENLTEGIVHQAELRTRLHQDETGNIIVDHLDGEMNMTGVTVHYLGDMPSVLGAGGRAEFDQSSFSIFVNEGEADGIVVDEATLVFSQLDTDSEMADFEIVAHGGARNALEMIDEEPLGFATQLGIDPAQIEGEQATRVKLHFPLLKDLSFDDVEVAAASRIENAAITDAFRDLDISDGTFELQVNTKGLELSGEAAIGKGRTNIKWVESFADDTPVISHYDLEGDLDLAALEQVGFAADPYLSGVATGKVTIEHLRSNEVAIKAQTSLSAADIALDMVDYHKTPGQDASLAFDLTVKANGAGEVRSFDLMAPELVAKAKGRWRGDSPIADKFTVNLTDTRFRENLAITGAITVDQGGKLLVDLKGKQFDLRPFVEDKPTDGSEKTANPAGDFEAMDIRLEAADFLIKGERPVLRDGSILLHQTGENREIEINARQADAQPWLVGDDDAPREPGPAESPNSGGIGQNASRTGGRTDIFLSIDQLIMANGELIDEIDGSIHVVGDEWDGLVLNGTMGDRANVFAQVERKDPKTRNVRLTSDDAGKFLRAVDLYENLLGGALTIEGTVDDSTWSQPFTGKVNITAFRAVNAPLAARVLGAASLTGLADVLGGNGIAFSELNGDFTYANDVLSLSKFAANGSAVGVTSNGSIDLAKSEIRLAGSIVPIYSLNSALGAIPLLGDLLVGEEGGGIFAPTYTIEGALDDPEVTVNPLSTFVPGVFRNLITGAEPG</sequence>
<evidence type="ECO:0000259" key="2">
    <source>
        <dbReference type="Pfam" id="PF13116"/>
    </source>
</evidence>
<comment type="caution">
    <text evidence="3">The sequence shown here is derived from an EMBL/GenBank/DDBJ whole genome shotgun (WGS) entry which is preliminary data.</text>
</comment>
<proteinExistence type="predicted"/>
<feature type="domain" description="YhdP central" evidence="2">
    <location>
        <begin position="402"/>
        <end position="766"/>
    </location>
</feature>
<accession>A0A154L4V0</accession>
<dbReference type="OrthoDB" id="7161641at2"/>
<dbReference type="RefSeq" id="WP_062952110.1">
    <property type="nucleotide sequence ID" value="NZ_LPVY01000013.1"/>
</dbReference>
<dbReference type="GO" id="GO:0090313">
    <property type="term" value="P:regulation of protein targeting to membrane"/>
    <property type="evidence" value="ECO:0007669"/>
    <property type="project" value="TreeGrafter"/>
</dbReference>
<evidence type="ECO:0000256" key="1">
    <source>
        <dbReference type="SAM" id="MobiDB-lite"/>
    </source>
</evidence>
<feature type="domain" description="YhdP central" evidence="2">
    <location>
        <begin position="992"/>
        <end position="1168"/>
    </location>
</feature>
<dbReference type="AlphaFoldDB" id="A0A154L4V0"/>
<feature type="compositionally biased region" description="Polar residues" evidence="1">
    <location>
        <begin position="920"/>
        <end position="933"/>
    </location>
</feature>
<feature type="compositionally biased region" description="Polar residues" evidence="1">
    <location>
        <begin position="206"/>
        <end position="219"/>
    </location>
</feature>
<feature type="compositionally biased region" description="Basic and acidic residues" evidence="1">
    <location>
        <begin position="159"/>
        <end position="168"/>
    </location>
</feature>
<protein>
    <recommendedName>
        <fullName evidence="2">YhdP central domain-containing protein</fullName>
    </recommendedName>
</protein>
<dbReference type="PANTHER" id="PTHR30441">
    <property type="entry name" value="DUF748 DOMAIN-CONTAINING PROTEIN"/>
    <property type="match status" value="1"/>
</dbReference>
<dbReference type="Proteomes" id="UP000076335">
    <property type="component" value="Unassembled WGS sequence"/>
</dbReference>
<dbReference type="PANTHER" id="PTHR30441:SF8">
    <property type="entry name" value="DUF748 DOMAIN-CONTAINING PROTEIN"/>
    <property type="match status" value="1"/>
</dbReference>
<evidence type="ECO:0000313" key="4">
    <source>
        <dbReference type="Proteomes" id="UP000076335"/>
    </source>
</evidence>
<dbReference type="InterPro" id="IPR025263">
    <property type="entry name" value="YhdP_central"/>
</dbReference>
<gene>
    <name evidence="3" type="ORF">AUP42_20335</name>
</gene>
<feature type="region of interest" description="Disordered" evidence="1">
    <location>
        <begin position="894"/>
        <end position="933"/>
    </location>
</feature>
<organism evidence="3 4">
    <name type="scientific">Thalassospira lucentensis</name>
    <dbReference type="NCBI Taxonomy" id="168935"/>
    <lineage>
        <taxon>Bacteria</taxon>
        <taxon>Pseudomonadati</taxon>
        <taxon>Pseudomonadota</taxon>
        <taxon>Alphaproteobacteria</taxon>
        <taxon>Rhodospirillales</taxon>
        <taxon>Thalassospiraceae</taxon>
        <taxon>Thalassospira</taxon>
    </lineage>
</organism>